<name>L1QKU6_9CLOT</name>
<accession>L1QKU6</accession>
<evidence type="ECO:0000256" key="1">
    <source>
        <dbReference type="SAM" id="Phobius"/>
    </source>
</evidence>
<dbReference type="RefSeq" id="WP_005210969.1">
    <property type="nucleotide sequence ID" value="NZ_KB291615.1"/>
</dbReference>
<dbReference type="HOGENOM" id="CLU_037802_0_1_9"/>
<keyword evidence="1" id="KW-1133">Transmembrane helix</keyword>
<dbReference type="eggNOG" id="COG2391">
    <property type="taxonomic scope" value="Bacteria"/>
</dbReference>
<evidence type="ECO:0000313" key="2">
    <source>
        <dbReference type="EMBL" id="EKY28603.1"/>
    </source>
</evidence>
<dbReference type="Proteomes" id="UP000010420">
    <property type="component" value="Unassembled WGS sequence"/>
</dbReference>
<dbReference type="AlphaFoldDB" id="L1QKU6"/>
<feature type="transmembrane region" description="Helical" evidence="1">
    <location>
        <begin position="6"/>
        <end position="23"/>
    </location>
</feature>
<sequence length="188" mass="19775">MNINILLAILLGGFFGFALYYVGATGFSNISKMLRLEDLSLAKIILFAIGLSSTLLSMSALLGIFNVSHLSVKSMNLGVIIGGLIFGVGFGGAGTCPGTCVGSIGGVFGIKKAISAIIGGLLGAFTFSMTYGAFKDMGLFNTLDYGKITLFNISDKYPSVFESGYIGLLIVGILFMIGAYFMPKRILK</sequence>
<reference evidence="2 3" key="1">
    <citation type="submission" date="2012-05" db="EMBL/GenBank/DDBJ databases">
        <authorList>
            <person name="Weinstock G."/>
            <person name="Sodergren E."/>
            <person name="Lobos E.A."/>
            <person name="Fulton L."/>
            <person name="Fulton R."/>
            <person name="Courtney L."/>
            <person name="Fronick C."/>
            <person name="O'Laughlin M."/>
            <person name="Godfrey J."/>
            <person name="Wilson R.M."/>
            <person name="Miner T."/>
            <person name="Farmer C."/>
            <person name="Delehaunty K."/>
            <person name="Cordes M."/>
            <person name="Minx P."/>
            <person name="Tomlinson C."/>
            <person name="Chen J."/>
            <person name="Wollam A."/>
            <person name="Pepin K.H."/>
            <person name="Bhonagiri V."/>
            <person name="Zhang X."/>
            <person name="Suruliraj S."/>
            <person name="Warren W."/>
            <person name="Mitreva M."/>
            <person name="Mardis E.R."/>
            <person name="Wilson R.K."/>
        </authorList>
    </citation>
    <scope>NUCLEOTIDE SEQUENCE [LARGE SCALE GENOMIC DNA]</scope>
    <source>
        <strain evidence="2 3">DSM 1785</strain>
    </source>
</reference>
<gene>
    <name evidence="2" type="ORF">HMPREF0216_00656</name>
</gene>
<protein>
    <submittedName>
        <fullName evidence="2">Uncharacterized protein</fullName>
    </submittedName>
</protein>
<keyword evidence="3" id="KW-1185">Reference proteome</keyword>
<comment type="caution">
    <text evidence="2">The sequence shown here is derived from an EMBL/GenBank/DDBJ whole genome shotgun (WGS) entry which is preliminary data.</text>
</comment>
<evidence type="ECO:0000313" key="3">
    <source>
        <dbReference type="Proteomes" id="UP000010420"/>
    </source>
</evidence>
<organism evidence="2 3">
    <name type="scientific">Clostridium celatum DSM 1785</name>
    <dbReference type="NCBI Taxonomy" id="545697"/>
    <lineage>
        <taxon>Bacteria</taxon>
        <taxon>Bacillati</taxon>
        <taxon>Bacillota</taxon>
        <taxon>Clostridia</taxon>
        <taxon>Eubacteriales</taxon>
        <taxon>Clostridiaceae</taxon>
        <taxon>Clostridium</taxon>
    </lineage>
</organism>
<feature type="transmembrane region" description="Helical" evidence="1">
    <location>
        <begin position="164"/>
        <end position="182"/>
    </location>
</feature>
<proteinExistence type="predicted"/>
<keyword evidence="1" id="KW-0812">Transmembrane</keyword>
<feature type="transmembrane region" description="Helical" evidence="1">
    <location>
        <begin position="44"/>
        <end position="65"/>
    </location>
</feature>
<keyword evidence="1" id="KW-0472">Membrane</keyword>
<dbReference type="InterPro" id="IPR007272">
    <property type="entry name" value="Sulf_transp_TsuA/YedE"/>
</dbReference>
<feature type="transmembrane region" description="Helical" evidence="1">
    <location>
        <begin position="113"/>
        <end position="134"/>
    </location>
</feature>
<dbReference type="STRING" id="545697.HMPREF0216_00656"/>
<feature type="transmembrane region" description="Helical" evidence="1">
    <location>
        <begin position="77"/>
        <end position="101"/>
    </location>
</feature>
<dbReference type="Pfam" id="PF04143">
    <property type="entry name" value="Sulf_transp"/>
    <property type="match status" value="1"/>
</dbReference>
<dbReference type="EMBL" id="AMEZ01000022">
    <property type="protein sequence ID" value="EKY28603.1"/>
    <property type="molecule type" value="Genomic_DNA"/>
</dbReference>
<dbReference type="PATRIC" id="fig|545697.3.peg.649"/>